<dbReference type="GO" id="GO:0016887">
    <property type="term" value="F:ATP hydrolysis activity"/>
    <property type="evidence" value="ECO:0007669"/>
    <property type="project" value="InterPro"/>
</dbReference>
<feature type="transmembrane region" description="Helical" evidence="11">
    <location>
        <begin position="848"/>
        <end position="867"/>
    </location>
</feature>
<feature type="transmembrane region" description="Helical" evidence="11">
    <location>
        <begin position="774"/>
        <end position="798"/>
    </location>
</feature>
<dbReference type="GO" id="GO:0006883">
    <property type="term" value="P:intracellular sodium ion homeostasis"/>
    <property type="evidence" value="ECO:0007669"/>
    <property type="project" value="TreeGrafter"/>
</dbReference>
<organism evidence="13 14">
    <name type="scientific">Modestobacter roseus</name>
    <dbReference type="NCBI Taxonomy" id="1181884"/>
    <lineage>
        <taxon>Bacteria</taxon>
        <taxon>Bacillati</taxon>
        <taxon>Actinomycetota</taxon>
        <taxon>Actinomycetes</taxon>
        <taxon>Geodermatophilales</taxon>
        <taxon>Geodermatophilaceae</taxon>
        <taxon>Modestobacter</taxon>
    </lineage>
</organism>
<dbReference type="Gene3D" id="3.40.1110.10">
    <property type="entry name" value="Calcium-transporting ATPase, cytoplasmic domain N"/>
    <property type="match status" value="1"/>
</dbReference>
<dbReference type="Proteomes" id="UP000321490">
    <property type="component" value="Unassembled WGS sequence"/>
</dbReference>
<keyword evidence="14" id="KW-1185">Reference proteome</keyword>
<evidence type="ECO:0000256" key="9">
    <source>
        <dbReference type="ARBA" id="ARBA00023136"/>
    </source>
</evidence>
<dbReference type="Pfam" id="PF00122">
    <property type="entry name" value="E1-E2_ATPase"/>
    <property type="match status" value="1"/>
</dbReference>
<comment type="similarity">
    <text evidence="2">Belongs to the cation transport ATPase (P-type) (TC 3.A.3) family. Type IIA subfamily.</text>
</comment>
<evidence type="ECO:0000313" key="13">
    <source>
        <dbReference type="EMBL" id="TWH73021.1"/>
    </source>
</evidence>
<dbReference type="OrthoDB" id="9814270at2"/>
<evidence type="ECO:0000259" key="12">
    <source>
        <dbReference type="SMART" id="SM00831"/>
    </source>
</evidence>
<evidence type="ECO:0000256" key="5">
    <source>
        <dbReference type="ARBA" id="ARBA00022741"/>
    </source>
</evidence>
<feature type="transmembrane region" description="Helical" evidence="11">
    <location>
        <begin position="289"/>
        <end position="314"/>
    </location>
</feature>
<keyword evidence="7" id="KW-1278">Translocase</keyword>
<dbReference type="Pfam" id="PF00690">
    <property type="entry name" value="Cation_ATPase_N"/>
    <property type="match status" value="1"/>
</dbReference>
<evidence type="ECO:0000313" key="14">
    <source>
        <dbReference type="Proteomes" id="UP000321490"/>
    </source>
</evidence>
<dbReference type="GO" id="GO:0005886">
    <property type="term" value="C:plasma membrane"/>
    <property type="evidence" value="ECO:0007669"/>
    <property type="project" value="UniProtKB-SubCell"/>
</dbReference>
<dbReference type="EMBL" id="VLKF01000001">
    <property type="protein sequence ID" value="TWH73021.1"/>
    <property type="molecule type" value="Genomic_DNA"/>
</dbReference>
<keyword evidence="4 11" id="KW-0812">Transmembrane</keyword>
<evidence type="ECO:0000256" key="8">
    <source>
        <dbReference type="ARBA" id="ARBA00022989"/>
    </source>
</evidence>
<dbReference type="InterPro" id="IPR036412">
    <property type="entry name" value="HAD-like_sf"/>
</dbReference>
<feature type="transmembrane region" description="Helical" evidence="11">
    <location>
        <begin position="734"/>
        <end position="754"/>
    </location>
</feature>
<dbReference type="GO" id="GO:0036376">
    <property type="term" value="P:sodium ion export across plasma membrane"/>
    <property type="evidence" value="ECO:0007669"/>
    <property type="project" value="TreeGrafter"/>
</dbReference>
<sequence length="917" mass="96232">MGATEDLVSTPPPASVGAAHGLPVADVVVLLGADRERGLSEAEAGGRLARLGANVLPRLDRRGPWLRFLLQFHHPLIYVLLAAAVATLALGDVVDAGVILAVVLANAVIGFVQESRAEQALDALMDMVRTETTVVRDGVRRRVPSAELVPGDVVVLDAGDRVPADLRLVEVHELHVDESALTGESDPVVKEAVALPVETALADRANMAYSSSLVGRGAGRGVVVATGADTEIGRIHRLVGEAETLETPLTRTITRFSQLLTVVILLLAALTFGLGLLRGQPAAEMLTAAVALAVGAIPEGLPAVVTITLAIGVARMARRRAVIRRLPAVETLGSTSVICTDKTGTLTANAMTVTTLLVGGRTVEVTGTGYAAAGELRRDGAVVQLGGEPALRECLVAGVLCNDARLTDTGGRRAVVGDPTEAALVVVGEKAGLDPHRLRSELPRVAAIPFDADRRWMATLHRAPDGRVVAYVKGAVERLLAMAATELRADGSTAPVDAAAVHSRADELAGQALRVLAIGTLELPPGTTELTEEALHGRLVLLGLQAMQDPPRPAALTAVAACQRAGIEVKMITGDHAGTARAIARRFGLGEGGDPVVVTGAELADHPAADLPTLVARTAVFARVSPEQKLRLVECLQRQGHVVAMTGDGVNDAPALRRADIGVAMGAGGTEVAKEAADMVLTDDDFASIEAAVEEGRGVFDNLRKFITFMLPTSFGQGLVVLTAVVAATTLPILPVQVLWVNLTTAVALGLVLAFEPLEDGVMRRPPVPATRPLLTGVVVGRIVLVSALMLVGAFGLFRWALAAGEPVEVARTVAVNVFIAVQVAYLLNCRSLERPMWRIGMWRNRWVLAGVGAMLGLQLLFTYAPWMNELFDTAPVAPVWWVWATAIGVAVHLLVEAEKWLRHRGAGRARVVGPGA</sequence>
<dbReference type="NCBIfam" id="TIGR01494">
    <property type="entry name" value="ATPase_P-type"/>
    <property type="match status" value="3"/>
</dbReference>
<feature type="transmembrane region" description="Helical" evidence="11">
    <location>
        <begin position="259"/>
        <end position="277"/>
    </location>
</feature>
<dbReference type="Pfam" id="PF13246">
    <property type="entry name" value="Cation_ATPase"/>
    <property type="match status" value="1"/>
</dbReference>
<keyword evidence="6" id="KW-0067">ATP-binding</keyword>
<dbReference type="SMART" id="SM00831">
    <property type="entry name" value="Cation_ATPase_N"/>
    <property type="match status" value="1"/>
</dbReference>
<dbReference type="PRINTS" id="PR00120">
    <property type="entry name" value="HATPASE"/>
</dbReference>
<dbReference type="Pfam" id="PF08282">
    <property type="entry name" value="Hydrolase_3"/>
    <property type="match status" value="1"/>
</dbReference>
<evidence type="ECO:0000256" key="6">
    <source>
        <dbReference type="ARBA" id="ARBA00022840"/>
    </source>
</evidence>
<evidence type="ECO:0000256" key="3">
    <source>
        <dbReference type="ARBA" id="ARBA00022475"/>
    </source>
</evidence>
<evidence type="ECO:0000256" key="4">
    <source>
        <dbReference type="ARBA" id="ARBA00022692"/>
    </source>
</evidence>
<dbReference type="Pfam" id="PF00689">
    <property type="entry name" value="Cation_ATPase_C"/>
    <property type="match status" value="1"/>
</dbReference>
<dbReference type="SFLD" id="SFLDS00003">
    <property type="entry name" value="Haloacid_Dehalogenase"/>
    <property type="match status" value="1"/>
</dbReference>
<dbReference type="PANTHER" id="PTHR43294:SF21">
    <property type="entry name" value="CATION TRANSPORTING ATPASE"/>
    <property type="match status" value="1"/>
</dbReference>
<accession>A0A562IPV5</accession>
<reference evidence="13 14" key="1">
    <citation type="submission" date="2019-07" db="EMBL/GenBank/DDBJ databases">
        <title>R&amp;d 2014.</title>
        <authorList>
            <person name="Klenk H.-P."/>
        </authorList>
    </citation>
    <scope>NUCLEOTIDE SEQUENCE [LARGE SCALE GENOMIC DNA]</scope>
    <source>
        <strain evidence="13 14">DSM 45764</strain>
    </source>
</reference>
<evidence type="ECO:0000256" key="7">
    <source>
        <dbReference type="ARBA" id="ARBA00022967"/>
    </source>
</evidence>
<feature type="transmembrane region" description="Helical" evidence="11">
    <location>
        <begin position="96"/>
        <end position="112"/>
    </location>
</feature>
<dbReference type="GO" id="GO:1990573">
    <property type="term" value="P:potassium ion import across plasma membrane"/>
    <property type="evidence" value="ECO:0007669"/>
    <property type="project" value="TreeGrafter"/>
</dbReference>
<dbReference type="SUPFAM" id="SSF81665">
    <property type="entry name" value="Calcium ATPase, transmembrane domain M"/>
    <property type="match status" value="1"/>
</dbReference>
<dbReference type="SFLD" id="SFLDG00002">
    <property type="entry name" value="C1.7:_P-type_atpase_like"/>
    <property type="match status" value="1"/>
</dbReference>
<feature type="transmembrane region" description="Helical" evidence="11">
    <location>
        <begin position="706"/>
        <end position="728"/>
    </location>
</feature>
<dbReference type="InterPro" id="IPR004014">
    <property type="entry name" value="ATPase_P-typ_cation-transptr_N"/>
</dbReference>
<dbReference type="AlphaFoldDB" id="A0A562IPV5"/>
<dbReference type="GO" id="GO:0005524">
    <property type="term" value="F:ATP binding"/>
    <property type="evidence" value="ECO:0007669"/>
    <property type="project" value="UniProtKB-KW"/>
</dbReference>
<dbReference type="Gene3D" id="1.20.1110.10">
    <property type="entry name" value="Calcium-transporting ATPase, transmembrane domain"/>
    <property type="match status" value="1"/>
</dbReference>
<dbReference type="InterPro" id="IPR023299">
    <property type="entry name" value="ATPase_P-typ_cyto_dom_N"/>
</dbReference>
<feature type="transmembrane region" description="Helical" evidence="11">
    <location>
        <begin position="68"/>
        <end position="90"/>
    </location>
</feature>
<comment type="subcellular location">
    <subcellularLocation>
        <location evidence="1">Cell membrane</location>
        <topology evidence="1">Multi-pass membrane protein</topology>
    </subcellularLocation>
</comment>
<evidence type="ECO:0000256" key="2">
    <source>
        <dbReference type="ARBA" id="ARBA00005675"/>
    </source>
</evidence>
<evidence type="ECO:0000256" key="1">
    <source>
        <dbReference type="ARBA" id="ARBA00004651"/>
    </source>
</evidence>
<proteinExistence type="inferred from homology"/>
<dbReference type="PRINTS" id="PR00119">
    <property type="entry name" value="CATATPASE"/>
</dbReference>
<dbReference type="InterPro" id="IPR018303">
    <property type="entry name" value="ATPase_P-typ_P_site"/>
</dbReference>
<dbReference type="InterPro" id="IPR001757">
    <property type="entry name" value="P_typ_ATPase"/>
</dbReference>
<comment type="caution">
    <text evidence="13">The sequence shown here is derived from an EMBL/GenBank/DDBJ whole genome shotgun (WGS) entry which is preliminary data.</text>
</comment>
<evidence type="ECO:0000256" key="11">
    <source>
        <dbReference type="SAM" id="Phobius"/>
    </source>
</evidence>
<dbReference type="GO" id="GO:0005391">
    <property type="term" value="F:P-type sodium:potassium-exchanging transporter activity"/>
    <property type="evidence" value="ECO:0007669"/>
    <property type="project" value="TreeGrafter"/>
</dbReference>
<feature type="transmembrane region" description="Helical" evidence="11">
    <location>
        <begin position="810"/>
        <end position="828"/>
    </location>
</feature>
<evidence type="ECO:0000256" key="10">
    <source>
        <dbReference type="ARBA" id="ARBA00049360"/>
    </source>
</evidence>
<dbReference type="InterPro" id="IPR044492">
    <property type="entry name" value="P_typ_ATPase_HD_dom"/>
</dbReference>
<dbReference type="InterPro" id="IPR050510">
    <property type="entry name" value="Cation_transp_ATPase_P-type"/>
</dbReference>
<name>A0A562IPV5_9ACTN</name>
<dbReference type="FunFam" id="3.40.50.1000:FF:000083">
    <property type="entry name" value="Sodium/potassium-transporting ATPase subunit alpha"/>
    <property type="match status" value="1"/>
</dbReference>
<dbReference type="PROSITE" id="PS00154">
    <property type="entry name" value="ATPASE_E1_E2"/>
    <property type="match status" value="1"/>
</dbReference>
<dbReference type="SFLD" id="SFLDF00027">
    <property type="entry name" value="p-type_atpase"/>
    <property type="match status" value="1"/>
</dbReference>
<dbReference type="InterPro" id="IPR023214">
    <property type="entry name" value="HAD_sf"/>
</dbReference>
<dbReference type="InterPro" id="IPR023298">
    <property type="entry name" value="ATPase_P-typ_TM_dom_sf"/>
</dbReference>
<dbReference type="RefSeq" id="WP_153361025.1">
    <property type="nucleotide sequence ID" value="NZ_JABGDC010000113.1"/>
</dbReference>
<feature type="domain" description="Cation-transporting P-type ATPase N-terminal" evidence="12">
    <location>
        <begin position="18"/>
        <end position="92"/>
    </location>
</feature>
<dbReference type="Gene3D" id="2.70.150.10">
    <property type="entry name" value="Calcium-transporting ATPase, cytoplasmic transduction domain A"/>
    <property type="match status" value="1"/>
</dbReference>
<keyword evidence="5" id="KW-0547">Nucleotide-binding</keyword>
<keyword evidence="9 11" id="KW-0472">Membrane</keyword>
<comment type="catalytic activity">
    <reaction evidence="10">
        <text>ATP + H2O = ADP + phosphate + H(+)</text>
        <dbReference type="Rhea" id="RHEA:13065"/>
        <dbReference type="ChEBI" id="CHEBI:15377"/>
        <dbReference type="ChEBI" id="CHEBI:15378"/>
        <dbReference type="ChEBI" id="CHEBI:30616"/>
        <dbReference type="ChEBI" id="CHEBI:43474"/>
        <dbReference type="ChEBI" id="CHEBI:456216"/>
    </reaction>
</comment>
<dbReference type="GO" id="GO:0030007">
    <property type="term" value="P:intracellular potassium ion homeostasis"/>
    <property type="evidence" value="ECO:0007669"/>
    <property type="project" value="TreeGrafter"/>
</dbReference>
<protein>
    <submittedName>
        <fullName evidence="13">Cation-transporting ATPase F</fullName>
    </submittedName>
</protein>
<dbReference type="GO" id="GO:1902600">
    <property type="term" value="P:proton transmembrane transport"/>
    <property type="evidence" value="ECO:0007669"/>
    <property type="project" value="TreeGrafter"/>
</dbReference>
<dbReference type="Gene3D" id="3.40.50.1000">
    <property type="entry name" value="HAD superfamily/HAD-like"/>
    <property type="match status" value="1"/>
</dbReference>
<keyword evidence="3" id="KW-1003">Cell membrane</keyword>
<dbReference type="PANTHER" id="PTHR43294">
    <property type="entry name" value="SODIUM/POTASSIUM-TRANSPORTING ATPASE SUBUNIT ALPHA"/>
    <property type="match status" value="1"/>
</dbReference>
<dbReference type="SUPFAM" id="SSF81660">
    <property type="entry name" value="Metal cation-transporting ATPase, ATP-binding domain N"/>
    <property type="match status" value="1"/>
</dbReference>
<feature type="transmembrane region" description="Helical" evidence="11">
    <location>
        <begin position="879"/>
        <end position="896"/>
    </location>
</feature>
<dbReference type="SUPFAM" id="SSF56784">
    <property type="entry name" value="HAD-like"/>
    <property type="match status" value="1"/>
</dbReference>
<dbReference type="SUPFAM" id="SSF81653">
    <property type="entry name" value="Calcium ATPase, transduction domain A"/>
    <property type="match status" value="1"/>
</dbReference>
<dbReference type="InterPro" id="IPR006068">
    <property type="entry name" value="ATPase_P-typ_cation-transptr_C"/>
</dbReference>
<gene>
    <name evidence="13" type="ORF">JD78_01544</name>
</gene>
<dbReference type="InterPro" id="IPR059000">
    <property type="entry name" value="ATPase_P-type_domA"/>
</dbReference>
<keyword evidence="8 11" id="KW-1133">Transmembrane helix</keyword>
<dbReference type="InterPro" id="IPR008250">
    <property type="entry name" value="ATPase_P-typ_transduc_dom_A_sf"/>
</dbReference>